<accession>A0ABY4QXQ0</accession>
<gene>
    <name evidence="2" type="ORF">M6D93_17005</name>
</gene>
<protein>
    <recommendedName>
        <fullName evidence="4">XRE family transcriptional regulator</fullName>
    </recommendedName>
</protein>
<organism evidence="2 3">
    <name type="scientific">Jatrophihabitans telluris</name>
    <dbReference type="NCBI Taxonomy" id="2038343"/>
    <lineage>
        <taxon>Bacteria</taxon>
        <taxon>Bacillati</taxon>
        <taxon>Actinomycetota</taxon>
        <taxon>Actinomycetes</taxon>
        <taxon>Jatrophihabitantales</taxon>
        <taxon>Jatrophihabitantaceae</taxon>
        <taxon>Jatrophihabitans</taxon>
    </lineage>
</organism>
<sequence>MTALSDLLKSSNTGGVSARSVSRKAQSLGFTLNHDTAARYLRGDHGRPDEPTLQAFSAALEIPLTRLREAAGLPSEQTAPYVPPTEASRLNRRQRKAVDEIIRAMLEPAESAGVRTSTGADGTASPLGTVSQFPSAASSTAERRAAARRGKGEKPTR</sequence>
<proteinExistence type="predicted"/>
<feature type="region of interest" description="Disordered" evidence="1">
    <location>
        <begin position="75"/>
        <end position="94"/>
    </location>
</feature>
<reference evidence="2" key="1">
    <citation type="journal article" date="2018" name="Int. J. Syst. Evol. Microbiol.">
        <title>Jatrophihabitans telluris sp. nov., isolated from sediment soil of lava forest wetlands and the emended description of the genus Jatrophihabitans.</title>
        <authorList>
            <person name="Lee K.C."/>
            <person name="Suh M.K."/>
            <person name="Eom M.K."/>
            <person name="Kim K.K."/>
            <person name="Kim J.S."/>
            <person name="Kim D.S."/>
            <person name="Ko S.H."/>
            <person name="Shin Y.K."/>
            <person name="Lee J.S."/>
        </authorList>
    </citation>
    <scope>NUCLEOTIDE SEQUENCE</scope>
    <source>
        <strain evidence="2">N237</strain>
    </source>
</reference>
<name>A0ABY4QXQ0_9ACTN</name>
<evidence type="ECO:0000313" key="2">
    <source>
        <dbReference type="EMBL" id="UQX87982.1"/>
    </source>
</evidence>
<evidence type="ECO:0000313" key="3">
    <source>
        <dbReference type="Proteomes" id="UP001056336"/>
    </source>
</evidence>
<feature type="compositionally biased region" description="Basic and acidic residues" evidence="1">
    <location>
        <begin position="141"/>
        <end position="157"/>
    </location>
</feature>
<feature type="region of interest" description="Disordered" evidence="1">
    <location>
        <begin position="1"/>
        <end position="28"/>
    </location>
</feature>
<evidence type="ECO:0008006" key="4">
    <source>
        <dbReference type="Google" id="ProtNLM"/>
    </source>
</evidence>
<keyword evidence="3" id="KW-1185">Reference proteome</keyword>
<dbReference type="EMBL" id="CP097332">
    <property type="protein sequence ID" value="UQX87982.1"/>
    <property type="molecule type" value="Genomic_DNA"/>
</dbReference>
<dbReference type="RefSeq" id="WP_249771040.1">
    <property type="nucleotide sequence ID" value="NZ_CP097332.1"/>
</dbReference>
<reference evidence="2" key="2">
    <citation type="submission" date="2022-05" db="EMBL/GenBank/DDBJ databases">
        <authorList>
            <person name="Kim J.-S."/>
            <person name="Lee K."/>
            <person name="Suh M."/>
            <person name="Eom M."/>
            <person name="Kim J.-S."/>
            <person name="Kim D.-S."/>
            <person name="Ko S.-H."/>
            <person name="Shin Y."/>
            <person name="Lee J.-S."/>
        </authorList>
    </citation>
    <scope>NUCLEOTIDE SEQUENCE</scope>
    <source>
        <strain evidence="2">N237</strain>
    </source>
</reference>
<feature type="region of interest" description="Disordered" evidence="1">
    <location>
        <begin position="106"/>
        <end position="157"/>
    </location>
</feature>
<feature type="compositionally biased region" description="Polar residues" evidence="1">
    <location>
        <begin position="8"/>
        <end position="28"/>
    </location>
</feature>
<feature type="compositionally biased region" description="Polar residues" evidence="1">
    <location>
        <begin position="114"/>
        <end position="134"/>
    </location>
</feature>
<evidence type="ECO:0000256" key="1">
    <source>
        <dbReference type="SAM" id="MobiDB-lite"/>
    </source>
</evidence>
<dbReference type="Proteomes" id="UP001056336">
    <property type="component" value="Chromosome"/>
</dbReference>